<protein>
    <submittedName>
        <fullName evidence="2">Uncharacterized protein</fullName>
    </submittedName>
</protein>
<accession>D8QJ64</accession>
<feature type="compositionally biased region" description="Low complexity" evidence="1">
    <location>
        <begin position="77"/>
        <end position="89"/>
    </location>
</feature>
<evidence type="ECO:0000313" key="3">
    <source>
        <dbReference type="Proteomes" id="UP000007431"/>
    </source>
</evidence>
<dbReference type="GeneID" id="9593122"/>
<dbReference type="Proteomes" id="UP000007431">
    <property type="component" value="Unassembled WGS sequence"/>
</dbReference>
<keyword evidence="3" id="KW-1185">Reference proteome</keyword>
<feature type="non-terminal residue" evidence="2">
    <location>
        <position position="114"/>
    </location>
</feature>
<evidence type="ECO:0000256" key="1">
    <source>
        <dbReference type="SAM" id="MobiDB-lite"/>
    </source>
</evidence>
<dbReference type="KEGG" id="scm:SCHCO_01341880"/>
<sequence length="114" mass="12502">MDEIMIPPDSQKSKIPCPALSPWETAEICAFWLSDSQRPAEFTQPTQTAIVKRPATFLGKRRAHRRTPQPSRRDFAAPRAAAIGASASVHEARDPLQPPRKSVTAGAGELCRRG</sequence>
<feature type="region of interest" description="Disordered" evidence="1">
    <location>
        <begin position="58"/>
        <end position="114"/>
    </location>
</feature>
<name>D8QJ64_SCHCM</name>
<evidence type="ECO:0000313" key="2">
    <source>
        <dbReference type="EMBL" id="EFI92030.1"/>
    </source>
</evidence>
<proteinExistence type="predicted"/>
<dbReference type="AlphaFoldDB" id="D8QJ64"/>
<organism evidence="3">
    <name type="scientific">Schizophyllum commune (strain H4-8 / FGSC 9210)</name>
    <name type="common">Split gill fungus</name>
    <dbReference type="NCBI Taxonomy" id="578458"/>
    <lineage>
        <taxon>Eukaryota</taxon>
        <taxon>Fungi</taxon>
        <taxon>Dikarya</taxon>
        <taxon>Basidiomycota</taxon>
        <taxon>Agaricomycotina</taxon>
        <taxon>Agaricomycetes</taxon>
        <taxon>Agaricomycetidae</taxon>
        <taxon>Agaricales</taxon>
        <taxon>Schizophyllaceae</taxon>
        <taxon>Schizophyllum</taxon>
    </lineage>
</organism>
<dbReference type="InParanoid" id="D8QJ64"/>
<dbReference type="VEuPathDB" id="FungiDB:SCHCODRAFT_01341880"/>
<dbReference type="HOGENOM" id="CLU_2122483_0_0_1"/>
<dbReference type="EMBL" id="GL377314">
    <property type="protein sequence ID" value="EFI92030.1"/>
    <property type="molecule type" value="Genomic_DNA"/>
</dbReference>
<reference evidence="2 3" key="1">
    <citation type="journal article" date="2010" name="Nat. Biotechnol.">
        <title>Genome sequence of the model mushroom Schizophyllum commune.</title>
        <authorList>
            <person name="Ohm R.A."/>
            <person name="de Jong J.F."/>
            <person name="Lugones L.G."/>
            <person name="Aerts A."/>
            <person name="Kothe E."/>
            <person name="Stajich J.E."/>
            <person name="de Vries R.P."/>
            <person name="Record E."/>
            <person name="Levasseur A."/>
            <person name="Baker S.E."/>
            <person name="Bartholomew K.A."/>
            <person name="Coutinho P.M."/>
            <person name="Erdmann S."/>
            <person name="Fowler T.J."/>
            <person name="Gathman A.C."/>
            <person name="Lombard V."/>
            <person name="Henrissat B."/>
            <person name="Knabe N."/>
            <person name="Kuees U."/>
            <person name="Lilly W.W."/>
            <person name="Lindquist E."/>
            <person name="Lucas S."/>
            <person name="Magnuson J.K."/>
            <person name="Piumi F."/>
            <person name="Raudaskoski M."/>
            <person name="Salamov A."/>
            <person name="Schmutz J."/>
            <person name="Schwarze F.W.M.R."/>
            <person name="vanKuyk P.A."/>
            <person name="Horton J.S."/>
            <person name="Grigoriev I.V."/>
            <person name="Woesten H.A.B."/>
        </authorList>
    </citation>
    <scope>NUCLEOTIDE SEQUENCE [LARGE SCALE GENOMIC DNA]</scope>
    <source>
        <strain evidence="3">H4-8 / FGSC 9210</strain>
    </source>
</reference>
<gene>
    <name evidence="2" type="ORF">SCHCODRAFT_113895</name>
</gene>
<dbReference type="RefSeq" id="XP_003026933.1">
    <property type="nucleotide sequence ID" value="XM_003026887.1"/>
</dbReference>